<dbReference type="GO" id="GO:1990077">
    <property type="term" value="C:primosome complex"/>
    <property type="evidence" value="ECO:0007669"/>
    <property type="project" value="UniProtKB-UniRule"/>
</dbReference>
<dbReference type="InterPro" id="IPR027417">
    <property type="entry name" value="P-loop_NTPase"/>
</dbReference>
<dbReference type="InterPro" id="IPR006141">
    <property type="entry name" value="Intein_N"/>
</dbReference>
<dbReference type="InterPro" id="IPR004042">
    <property type="entry name" value="Intein_endonuc_central"/>
</dbReference>
<dbReference type="NCBIfam" id="TIGR01445">
    <property type="entry name" value="intein_Nterm"/>
    <property type="match status" value="1"/>
</dbReference>
<evidence type="ECO:0000256" key="10">
    <source>
        <dbReference type="ARBA" id="ARBA00023000"/>
    </source>
</evidence>
<comment type="function">
    <text evidence="16">The main replicative DNA helicase, it participates in initiation and elongation during chromosome replication. Travels ahead of the DNA replisome, separating dsDNA into templates for DNA synthesis. A processive ATP-dependent 5'-3' DNA helicase it has DNA-dependent ATPase activity.</text>
</comment>
<dbReference type="EMBL" id="AP011803">
    <property type="protein sequence ID" value="BAL60116.1"/>
    <property type="molecule type" value="Genomic_DNA"/>
</dbReference>
<dbReference type="SUPFAM" id="SSF51294">
    <property type="entry name" value="Hedgehog/intein (Hint) domain"/>
    <property type="match status" value="1"/>
</dbReference>
<evidence type="ECO:0000256" key="4">
    <source>
        <dbReference type="ARBA" id="ARBA00022737"/>
    </source>
</evidence>
<keyword evidence="8" id="KW-0068">Autocatalytic cleavage</keyword>
<dbReference type="GO" id="GO:0005829">
    <property type="term" value="C:cytosol"/>
    <property type="evidence" value="ECO:0007669"/>
    <property type="project" value="TreeGrafter"/>
</dbReference>
<dbReference type="InterPro" id="IPR036185">
    <property type="entry name" value="DNA_heli_DnaB-like_N_sf"/>
</dbReference>
<evidence type="ECO:0000256" key="13">
    <source>
        <dbReference type="ARBA" id="ARBA00044940"/>
    </source>
</evidence>
<keyword evidence="12" id="KW-0413">Isomerase</keyword>
<evidence type="ECO:0000256" key="14">
    <source>
        <dbReference type="ARBA" id="ARBA00048954"/>
    </source>
</evidence>
<dbReference type="SUPFAM" id="SSF52540">
    <property type="entry name" value="P-loop containing nucleoside triphosphate hydrolases"/>
    <property type="match status" value="1"/>
</dbReference>
<evidence type="ECO:0000256" key="12">
    <source>
        <dbReference type="ARBA" id="ARBA00023235"/>
    </source>
</evidence>
<evidence type="ECO:0000256" key="5">
    <source>
        <dbReference type="ARBA" id="ARBA00022741"/>
    </source>
</evidence>
<dbReference type="NCBIfam" id="TIGR00665">
    <property type="entry name" value="DnaB"/>
    <property type="match status" value="1"/>
</dbReference>
<dbReference type="GO" id="GO:0016539">
    <property type="term" value="P:intein-mediated protein splicing"/>
    <property type="evidence" value="ECO:0007669"/>
    <property type="project" value="InterPro"/>
</dbReference>
<evidence type="ECO:0000256" key="11">
    <source>
        <dbReference type="ARBA" id="ARBA00023125"/>
    </source>
</evidence>
<gene>
    <name evidence="19" type="ORF">HGMM_OP4C752</name>
</gene>
<comment type="function">
    <text evidence="13 16">The intein is an endonuclease.</text>
</comment>
<dbReference type="Gene3D" id="3.40.50.300">
    <property type="entry name" value="P-loop containing nucleotide triphosphate hydrolases"/>
    <property type="match status" value="2"/>
</dbReference>
<keyword evidence="6 16" id="KW-0378">Hydrolase</keyword>
<dbReference type="PROSITE" id="PS50817">
    <property type="entry name" value="INTEIN_N_TER"/>
    <property type="match status" value="1"/>
</dbReference>
<evidence type="ECO:0000259" key="17">
    <source>
        <dbReference type="PROSITE" id="PS50819"/>
    </source>
</evidence>
<comment type="similarity">
    <text evidence="1 16">Belongs to the helicase family. DnaB subfamily.</text>
</comment>
<dbReference type="Pfam" id="PF14528">
    <property type="entry name" value="LAGLIDADG_3"/>
    <property type="match status" value="1"/>
</dbReference>
<name>H5SUB6_ACEAU</name>
<dbReference type="SMART" id="SM00306">
    <property type="entry name" value="HintN"/>
    <property type="match status" value="1"/>
</dbReference>
<dbReference type="NCBIfam" id="TIGR01443">
    <property type="entry name" value="intein_Cterm"/>
    <property type="match status" value="1"/>
</dbReference>
<evidence type="ECO:0000256" key="15">
    <source>
        <dbReference type="NCBIfam" id="TIGR00665"/>
    </source>
</evidence>
<dbReference type="InterPro" id="IPR003587">
    <property type="entry name" value="Hint_dom_N"/>
</dbReference>
<accession>H5SUB6</accession>
<evidence type="ECO:0000313" key="19">
    <source>
        <dbReference type="EMBL" id="BAL60116.1"/>
    </source>
</evidence>
<dbReference type="GO" id="GO:0005524">
    <property type="term" value="F:ATP binding"/>
    <property type="evidence" value="ECO:0007669"/>
    <property type="project" value="UniProtKB-UniRule"/>
</dbReference>
<dbReference type="InterPro" id="IPR003586">
    <property type="entry name" value="Hint_dom_C"/>
</dbReference>
<dbReference type="InterPro" id="IPR036844">
    <property type="entry name" value="Hint_dom_sf"/>
</dbReference>
<keyword evidence="3 16" id="KW-0235">DNA replication</keyword>
<dbReference type="Gene3D" id="3.10.28.10">
    <property type="entry name" value="Homing endonucleases"/>
    <property type="match status" value="1"/>
</dbReference>
<evidence type="ECO:0000256" key="1">
    <source>
        <dbReference type="ARBA" id="ARBA00008428"/>
    </source>
</evidence>
<dbReference type="GO" id="GO:0016887">
    <property type="term" value="F:ATP hydrolysis activity"/>
    <property type="evidence" value="ECO:0007669"/>
    <property type="project" value="RHEA"/>
</dbReference>
<dbReference type="CDD" id="cd00984">
    <property type="entry name" value="DnaB_C"/>
    <property type="match status" value="1"/>
</dbReference>
<dbReference type="Gene3D" id="1.10.860.10">
    <property type="entry name" value="DNAb Helicase, Chain A"/>
    <property type="match status" value="1"/>
</dbReference>
<dbReference type="AlphaFoldDB" id="H5SUB6"/>
<evidence type="ECO:0000256" key="16">
    <source>
        <dbReference type="RuleBase" id="RU362085"/>
    </source>
</evidence>
<dbReference type="InterPro" id="IPR016136">
    <property type="entry name" value="DNA_helicase_N/primase_C"/>
</dbReference>
<proteinExistence type="inferred from homology"/>
<organism evidence="19">
    <name type="scientific">Acetithermum autotrophicum</name>
    <dbReference type="NCBI Taxonomy" id="1446466"/>
    <lineage>
        <taxon>Bacteria</taxon>
        <taxon>Candidatus Bipolaricaulota</taxon>
        <taxon>Candidatus Acetithermum</taxon>
    </lineage>
</organism>
<feature type="domain" description="SF4 helicase" evidence="18">
    <location>
        <begin position="198"/>
        <end position="403"/>
    </location>
</feature>
<keyword evidence="5 16" id="KW-0547">Nucleotide-binding</keyword>
<dbReference type="EC" id="5.6.2.3" evidence="15 16"/>
<evidence type="ECO:0000256" key="7">
    <source>
        <dbReference type="ARBA" id="ARBA00022806"/>
    </source>
</evidence>
<reference evidence="19" key="2">
    <citation type="journal article" date="2012" name="PLoS ONE">
        <title>A Deeply Branching Thermophilic Bacterium with an Ancient Acetyl-CoA Pathway Dominates a Subsurface Ecosystem.</title>
        <authorList>
            <person name="Takami H."/>
            <person name="Noguchi H."/>
            <person name="Takaki Y."/>
            <person name="Uchiyama I."/>
            <person name="Toyoda A."/>
            <person name="Nishi S."/>
            <person name="Chee G.-J."/>
            <person name="Arai W."/>
            <person name="Nunoura T."/>
            <person name="Itoh T."/>
            <person name="Hattori M."/>
            <person name="Takai K."/>
        </authorList>
    </citation>
    <scope>NUCLEOTIDE SEQUENCE</scope>
</reference>
<dbReference type="InterPro" id="IPR007692">
    <property type="entry name" value="DNA_helicase_DnaB"/>
</dbReference>
<dbReference type="PROSITE" id="PS51199">
    <property type="entry name" value="SF4_HELICASE"/>
    <property type="match status" value="2"/>
</dbReference>
<dbReference type="SUPFAM" id="SSF48024">
    <property type="entry name" value="N-terminal domain of DnaB helicase"/>
    <property type="match status" value="1"/>
</dbReference>
<dbReference type="Pfam" id="PF14890">
    <property type="entry name" value="Intein_splicing"/>
    <property type="match status" value="1"/>
</dbReference>
<reference evidence="19" key="1">
    <citation type="journal article" date="2005" name="Environ. Microbiol.">
        <title>Genetic and functional properties of uncultivated thermophilic crenarchaeotes from a subsurface gold mine as revealed by analysis of genome fragments.</title>
        <authorList>
            <person name="Nunoura T."/>
            <person name="Hirayama H."/>
            <person name="Takami H."/>
            <person name="Oida H."/>
            <person name="Nishi S."/>
            <person name="Shimamura S."/>
            <person name="Suzuki Y."/>
            <person name="Inagaki F."/>
            <person name="Takai K."/>
            <person name="Nealson K.H."/>
            <person name="Horikoshi K."/>
        </authorList>
    </citation>
    <scope>NUCLEOTIDE SEQUENCE</scope>
</reference>
<dbReference type="InterPro" id="IPR027434">
    <property type="entry name" value="Homing_endonucl"/>
</dbReference>
<feature type="domain" description="DOD-type homing endonuclease" evidence="17">
    <location>
        <begin position="511"/>
        <end position="658"/>
    </location>
</feature>
<evidence type="ECO:0000256" key="2">
    <source>
        <dbReference type="ARBA" id="ARBA00022515"/>
    </source>
</evidence>
<keyword evidence="10" id="KW-0651">Protein splicing</keyword>
<dbReference type="GO" id="GO:0006269">
    <property type="term" value="P:DNA replication, synthesis of primer"/>
    <property type="evidence" value="ECO:0007669"/>
    <property type="project" value="UniProtKB-UniRule"/>
</dbReference>
<dbReference type="PANTHER" id="PTHR30153:SF2">
    <property type="entry name" value="REPLICATIVE DNA HELICASE"/>
    <property type="match status" value="1"/>
</dbReference>
<evidence type="ECO:0000256" key="9">
    <source>
        <dbReference type="ARBA" id="ARBA00022840"/>
    </source>
</evidence>
<keyword evidence="2 16" id="KW-0639">Primosome</keyword>
<dbReference type="InterPro" id="IPR006142">
    <property type="entry name" value="INTEIN"/>
</dbReference>
<evidence type="ECO:0000256" key="6">
    <source>
        <dbReference type="ARBA" id="ARBA00022801"/>
    </source>
</evidence>
<keyword evidence="7 16" id="KW-0347">Helicase</keyword>
<keyword evidence="11 16" id="KW-0238">DNA-binding</keyword>
<evidence type="ECO:0000256" key="3">
    <source>
        <dbReference type="ARBA" id="ARBA00022705"/>
    </source>
</evidence>
<dbReference type="GO" id="GO:0004519">
    <property type="term" value="F:endonuclease activity"/>
    <property type="evidence" value="ECO:0007669"/>
    <property type="project" value="InterPro"/>
</dbReference>
<dbReference type="InterPro" id="IPR007694">
    <property type="entry name" value="DNA_helicase_DnaB-like_C"/>
</dbReference>
<feature type="domain" description="SF4 helicase" evidence="18">
    <location>
        <begin position="818"/>
        <end position="890"/>
    </location>
</feature>
<comment type="catalytic activity">
    <reaction evidence="14 16">
        <text>ATP + H2O = ADP + phosphate + H(+)</text>
        <dbReference type="Rhea" id="RHEA:13065"/>
        <dbReference type="ChEBI" id="CHEBI:15377"/>
        <dbReference type="ChEBI" id="CHEBI:15378"/>
        <dbReference type="ChEBI" id="CHEBI:30616"/>
        <dbReference type="ChEBI" id="CHEBI:43474"/>
        <dbReference type="ChEBI" id="CHEBI:456216"/>
        <dbReference type="EC" id="5.6.2.3"/>
    </reaction>
</comment>
<dbReference type="PROSITE" id="PS50818">
    <property type="entry name" value="INTEIN_C_TER"/>
    <property type="match status" value="1"/>
</dbReference>
<dbReference type="GO" id="GO:0003677">
    <property type="term" value="F:DNA binding"/>
    <property type="evidence" value="ECO:0007669"/>
    <property type="project" value="UniProtKB-UniRule"/>
</dbReference>
<dbReference type="FunFam" id="1.10.860.10:FF:000001">
    <property type="entry name" value="Replicative DNA helicase"/>
    <property type="match status" value="1"/>
</dbReference>
<dbReference type="SUPFAM" id="SSF55608">
    <property type="entry name" value="Homing endonucleases"/>
    <property type="match status" value="1"/>
</dbReference>
<dbReference type="PROSITE" id="PS50819">
    <property type="entry name" value="INTEIN_ENDONUCLEASE"/>
    <property type="match status" value="1"/>
</dbReference>
<evidence type="ECO:0000256" key="8">
    <source>
        <dbReference type="ARBA" id="ARBA00022813"/>
    </source>
</evidence>
<dbReference type="Pfam" id="PF03796">
    <property type="entry name" value="DnaB_C"/>
    <property type="match status" value="1"/>
</dbReference>
<keyword evidence="4" id="KW-0677">Repeat</keyword>
<dbReference type="InterPro" id="IPR030934">
    <property type="entry name" value="Intein_C"/>
</dbReference>
<sequence>MVRCGPACYNRSGESPVPNSEFARALPKNREAEQVILGAAMLEPETTIPQLLQSLQPDDFYWKAHQIIYRVILELFEGGKPADLITVGNRLDELNKLDDVGGRAYLSELISKVTTTASVPYYAEIIKKKAILRALIEAGHEITELGFQEESELEPLLDAAEEKVFQISRFQLKHNFYLIRDFLHEHLERLEKLQRDPSQHAVTGLPTGYRRFDEMTAGLQPSDLIIIAARPAMGKTSLALSIGRNMALRFGKCVGFFSLEMTKEQVLERLLCAEARINLHRLRGGYLQTDSESWRRIISAASKLQNSKIIIDDTPSISVLELKAKARRMKSEHGLDALFVDYLQLVEAGGHSDVREQEVAYIARSLKGLARELNIPVIALSQLSRAPERPPRKPRLSDLRECVTGDTQVIDGKTGDLIEVRHVRPGMAVIALDRGQRLRPARVLDVIPKGINCVYKVRTQTGREIRATAAHPFLTAEGWRPLRDLAPGALIATARSITLQGELRHPELCRFLGYLTGDGTYLRHREVGFINSDPMLIQDVIDIARNHFGIEISTRRRFTSEQVTFVKKDSNGYGRPYGNPVRNWLRELGVMGQRYDQKSVPRWILTADARGISEYLGGLFTTDGTIVQRAGGYWDAKLCTTSLQLAKQVQYLLARLGIVAGITAGYRSAKATCPIYTVYVSRSEDNLRKFALRIPLRGRKALLAQALLCSTPRRQTNSGLEALPPEVSLWINRRRQEQGLSHAALGYRGVGKRISRSRAAAIAERLGDPFLYQWATSDLLWERIVSITPEGKELVWDLVVEGVHNFVANGIVVHNSGEIEQTADVVLFLYREDAGSDEDSEEPHAPGEQTAKLVYETEIIIGKQRNGPTGSFTLLFHRAYTSFEEHYVGEEGPTF</sequence>
<dbReference type="PRINTS" id="PR00379">
    <property type="entry name" value="INTEIN"/>
</dbReference>
<dbReference type="InterPro" id="IPR007693">
    <property type="entry name" value="DNA_helicase_DnaB-like_N"/>
</dbReference>
<keyword evidence="9 16" id="KW-0067">ATP-binding</keyword>
<dbReference type="CDD" id="cd00081">
    <property type="entry name" value="Hint"/>
    <property type="match status" value="2"/>
</dbReference>
<dbReference type="PANTHER" id="PTHR30153">
    <property type="entry name" value="REPLICATIVE DNA HELICASE DNAB"/>
    <property type="match status" value="1"/>
</dbReference>
<dbReference type="SMART" id="SM00305">
    <property type="entry name" value="HintC"/>
    <property type="match status" value="1"/>
</dbReference>
<dbReference type="Gene3D" id="2.170.16.10">
    <property type="entry name" value="Hedgehog/Intein (Hint) domain"/>
    <property type="match status" value="2"/>
</dbReference>
<protein>
    <recommendedName>
        <fullName evidence="15 16">Replicative DNA helicase</fullName>
        <ecNumber evidence="15 16">5.6.2.3</ecNumber>
    </recommendedName>
</protein>
<dbReference type="GO" id="GO:0043139">
    <property type="term" value="F:5'-3' DNA helicase activity"/>
    <property type="evidence" value="ECO:0007669"/>
    <property type="project" value="UniProtKB-EC"/>
</dbReference>
<dbReference type="InterPro" id="IPR004860">
    <property type="entry name" value="LAGLIDADG_dom"/>
</dbReference>
<evidence type="ECO:0000259" key="18">
    <source>
        <dbReference type="PROSITE" id="PS51199"/>
    </source>
</evidence>
<dbReference type="Pfam" id="PF00772">
    <property type="entry name" value="DnaB"/>
    <property type="match status" value="1"/>
</dbReference>